<dbReference type="AlphaFoldDB" id="A0A5P1DJD8"/>
<name>A0A5P1DJD8_9PSED</name>
<dbReference type="EMBL" id="VOIW01000007">
    <property type="protein sequence ID" value="MRJ40040.1"/>
    <property type="molecule type" value="Genomic_DNA"/>
</dbReference>
<evidence type="ECO:0000313" key="4">
    <source>
        <dbReference type="Proteomes" id="UP000620382"/>
    </source>
</evidence>
<dbReference type="Proteomes" id="UP000408764">
    <property type="component" value="Unassembled WGS sequence"/>
</dbReference>
<sequence length="167" mass="18631">MRDPVLSLIAMSGIDPTEPVMVEVPLVLNNTTFTASLTLAGYRIGYVDRYVQGNHVESIEHSAAVRGMFDLLRQAGAQWVAVDARRGDENLQFSLQGCNGIDELVTHHRLDALVSDDPDAAFHHACRSRYPNACETLGDGSKVWFYGARWAADRLTTLLRTYRQLRP</sequence>
<dbReference type="InterPro" id="IPR036928">
    <property type="entry name" value="AS_sf"/>
</dbReference>
<gene>
    <name evidence="2" type="ORF">FRT59_24165</name>
    <name evidence="1" type="ORF">JJD71_24565</name>
</gene>
<evidence type="ECO:0000313" key="2">
    <source>
        <dbReference type="EMBL" id="MRJ40040.1"/>
    </source>
</evidence>
<organism evidence="2 3">
    <name type="scientific">Pseudomonas haemolytica</name>
    <dbReference type="NCBI Taxonomy" id="2600065"/>
    <lineage>
        <taxon>Bacteria</taxon>
        <taxon>Pseudomonadati</taxon>
        <taxon>Pseudomonadota</taxon>
        <taxon>Gammaproteobacteria</taxon>
        <taxon>Pseudomonadales</taxon>
        <taxon>Pseudomonadaceae</taxon>
        <taxon>Pseudomonas</taxon>
    </lineage>
</organism>
<dbReference type="Proteomes" id="UP000620382">
    <property type="component" value="Unassembled WGS sequence"/>
</dbReference>
<reference evidence="2 3" key="1">
    <citation type="submission" date="2019-08" db="EMBL/GenBank/DDBJ databases">
        <title>Pseudomonas haemolytica sp. nov. isolated from raw milk and skim milk concentrate.</title>
        <authorList>
            <person name="Hofmann K."/>
            <person name="Huptas C."/>
            <person name="Doll E."/>
            <person name="Scherer S."/>
            <person name="Wenning M."/>
        </authorList>
    </citation>
    <scope>NUCLEOTIDE SEQUENCE [LARGE SCALE GENOMIC DNA]</scope>
    <source>
        <strain evidence="2 3">DSM 108987</strain>
    </source>
</reference>
<keyword evidence="4" id="KW-1185">Reference proteome</keyword>
<dbReference type="EMBL" id="JAENSR010000007">
    <property type="protein sequence ID" value="MBK3462244.1"/>
    <property type="molecule type" value="Genomic_DNA"/>
</dbReference>
<accession>A0A5P1DJD8</accession>
<reference evidence="1 4" key="2">
    <citation type="submission" date="2021-01" db="EMBL/GenBank/DDBJ databases">
        <title>Antibiotic resistance and phylogeny of Pseudomonas spp. isolated over three decades from chicken meat in the Norwegian food chain.</title>
        <authorList>
            <person name="Moen B."/>
        </authorList>
    </citation>
    <scope>NUCLEOTIDE SEQUENCE [LARGE SCALE GENOMIC DNA]</scope>
    <source>
        <strain evidence="1 4">MF6766</strain>
    </source>
</reference>
<dbReference type="SUPFAM" id="SSF75304">
    <property type="entry name" value="Amidase signature (AS) enzymes"/>
    <property type="match status" value="1"/>
</dbReference>
<comment type="caution">
    <text evidence="2">The sequence shown here is derived from an EMBL/GenBank/DDBJ whole genome shotgun (WGS) entry which is preliminary data.</text>
</comment>
<proteinExistence type="predicted"/>
<protein>
    <submittedName>
        <fullName evidence="2">Uncharacterized protein</fullName>
    </submittedName>
</protein>
<evidence type="ECO:0000313" key="1">
    <source>
        <dbReference type="EMBL" id="MBK3462244.1"/>
    </source>
</evidence>
<evidence type="ECO:0000313" key="3">
    <source>
        <dbReference type="Proteomes" id="UP000408764"/>
    </source>
</evidence>
<dbReference type="Gene3D" id="3.90.1300.10">
    <property type="entry name" value="Amidase signature (AS) domain"/>
    <property type="match status" value="1"/>
</dbReference>